<dbReference type="InterPro" id="IPR015883">
    <property type="entry name" value="Glyco_hydro_20_cat"/>
</dbReference>
<dbReference type="Gene3D" id="3.30.379.10">
    <property type="entry name" value="Chitobiase/beta-hexosaminidase domain 2-like"/>
    <property type="match status" value="1"/>
</dbReference>
<dbReference type="PROSITE" id="PS51257">
    <property type="entry name" value="PROKAR_LIPOPROTEIN"/>
    <property type="match status" value="1"/>
</dbReference>
<protein>
    <submittedName>
        <fullName evidence="7">Family 20 glycosylhydrolase</fullName>
    </submittedName>
</protein>
<keyword evidence="3" id="KW-0326">Glycosidase</keyword>
<dbReference type="InterPro" id="IPR052764">
    <property type="entry name" value="GH20_Enzymes"/>
</dbReference>
<dbReference type="SUPFAM" id="SSF55545">
    <property type="entry name" value="beta-N-acetylhexosaminidase-like domain"/>
    <property type="match status" value="1"/>
</dbReference>
<dbReference type="PANTHER" id="PTHR43678">
    <property type="entry name" value="PUTATIVE (AFU_ORTHOLOGUE AFUA_2G00640)-RELATED"/>
    <property type="match status" value="1"/>
</dbReference>
<organism evidence="7 8">
    <name type="scientific">Pedobacter ginsengiterrae</name>
    <dbReference type="NCBI Taxonomy" id="871696"/>
    <lineage>
        <taxon>Bacteria</taxon>
        <taxon>Pseudomonadati</taxon>
        <taxon>Bacteroidota</taxon>
        <taxon>Sphingobacteriia</taxon>
        <taxon>Sphingobacteriales</taxon>
        <taxon>Sphingobacteriaceae</taxon>
        <taxon>Pedobacter</taxon>
    </lineage>
</organism>
<dbReference type="EMBL" id="BAABAK010000001">
    <property type="protein sequence ID" value="GAA3950510.1"/>
    <property type="molecule type" value="Genomic_DNA"/>
</dbReference>
<dbReference type="PRINTS" id="PR00738">
    <property type="entry name" value="GLHYDRLASE20"/>
</dbReference>
<dbReference type="Gene3D" id="2.60.120.200">
    <property type="match status" value="1"/>
</dbReference>
<dbReference type="CDD" id="cd06564">
    <property type="entry name" value="GH20_DspB_LnbB-like"/>
    <property type="match status" value="1"/>
</dbReference>
<dbReference type="Pfam" id="PF00728">
    <property type="entry name" value="Glyco_hydro_20"/>
    <property type="match status" value="1"/>
</dbReference>
<dbReference type="RefSeq" id="WP_344764139.1">
    <property type="nucleotide sequence ID" value="NZ_BAABAK010000001.1"/>
</dbReference>
<dbReference type="Gene3D" id="3.20.20.80">
    <property type="entry name" value="Glycosidases"/>
    <property type="match status" value="1"/>
</dbReference>
<sequence length="703" mass="79359">MNFKKITTILFLGVSCQVYAQNSEPFVIPKLQKWSGETGFFALKNTINLVTAKPISNEELNGYIKTFANDLKAVYPRKEVRIKIGAPSKGDIFFDSDTAQVPNAKEGYLLRINDYLTINSTKPIGSFWATRTILQILEQDPAHQKIPKGIAFDAPKYEVRGFVIDVARKFFTIDFLRDYVKLMSYYKLNDFQIHLNDNGFKQFFNDDWSKTYSAFRLQNDTYPTLTAKDGSYSKQEFIDLQKLGNAYGVNIIPEIDAPAHALAITKVFSELASKKYGADHLDISNPKSYEVMHNIFKEYLQGSNPVFFNKEVHIGTDEYAKEEAENFRKFTDSTIKFVEKYNKKVRLWGALTHAKGKTPVKSENITMNLWYNGFAEPADMFALGYSGISTPDQWLYIVPKAGYYFDYLNLNNVYKKWAPNVIGDKVFPENMPQIKGGAFAVWNDHVGNGISQNDVTDRVFPALQVLAQKMWIGNKADSLLTFDKFQSLSSKIGEGPGINLRGKHLGKSNLVLHYLSSGNQFKDISGNKQQPLTNANTEPLNGMKKMIHFKGGKSFVQTPINEIGYGYTVCFEVKPSKGNQNNAVLFSSPSSSVKLKQLNTNKLGFSRDGYDYNFNYVVPEEVWTKIAISGDSKGTSLYVNGIFVERLEGKMQIFKNTKDKMATVQTLFFPLKYIGDPLNSFAGSFASLAVYNQVLTAEVIRSL</sequence>
<keyword evidence="4" id="KW-0732">Signal</keyword>
<dbReference type="Pfam" id="PF13385">
    <property type="entry name" value="Laminin_G_3"/>
    <property type="match status" value="1"/>
</dbReference>
<keyword evidence="8" id="KW-1185">Reference proteome</keyword>
<gene>
    <name evidence="7" type="ORF">GCM10022246_01260</name>
</gene>
<dbReference type="SUPFAM" id="SSF49899">
    <property type="entry name" value="Concanavalin A-like lectins/glucanases"/>
    <property type="match status" value="1"/>
</dbReference>
<dbReference type="Pfam" id="PF02838">
    <property type="entry name" value="Glyco_hydro_20b"/>
    <property type="match status" value="1"/>
</dbReference>
<feature type="signal peptide" evidence="4">
    <location>
        <begin position="1"/>
        <end position="20"/>
    </location>
</feature>
<feature type="domain" description="Beta-hexosaminidase bacterial type N-terminal" evidence="6">
    <location>
        <begin position="25"/>
        <end position="153"/>
    </location>
</feature>
<keyword evidence="2" id="KW-0378">Hydrolase</keyword>
<feature type="chain" id="PRO_5045394702" evidence="4">
    <location>
        <begin position="21"/>
        <end position="703"/>
    </location>
</feature>
<dbReference type="SUPFAM" id="SSF51445">
    <property type="entry name" value="(Trans)glycosidases"/>
    <property type="match status" value="1"/>
</dbReference>
<dbReference type="InterPro" id="IPR015882">
    <property type="entry name" value="HEX_bac_N"/>
</dbReference>
<evidence type="ECO:0000313" key="7">
    <source>
        <dbReference type="EMBL" id="GAA3950510.1"/>
    </source>
</evidence>
<comment type="similarity">
    <text evidence="1">Belongs to the glycosyl hydrolase 20 family.</text>
</comment>
<dbReference type="InterPro" id="IPR029018">
    <property type="entry name" value="Hex-like_dom2"/>
</dbReference>
<evidence type="ECO:0000256" key="2">
    <source>
        <dbReference type="ARBA" id="ARBA00022801"/>
    </source>
</evidence>
<dbReference type="InterPro" id="IPR025705">
    <property type="entry name" value="Beta_hexosaminidase_sua/sub"/>
</dbReference>
<evidence type="ECO:0000313" key="8">
    <source>
        <dbReference type="Proteomes" id="UP001501081"/>
    </source>
</evidence>
<feature type="domain" description="Glycoside hydrolase family 20 catalytic" evidence="5">
    <location>
        <begin position="157"/>
        <end position="472"/>
    </location>
</feature>
<name>A0ABP7NMP6_9SPHI</name>
<dbReference type="Proteomes" id="UP001501081">
    <property type="component" value="Unassembled WGS sequence"/>
</dbReference>
<evidence type="ECO:0000256" key="4">
    <source>
        <dbReference type="SAM" id="SignalP"/>
    </source>
</evidence>
<evidence type="ECO:0000256" key="3">
    <source>
        <dbReference type="ARBA" id="ARBA00023295"/>
    </source>
</evidence>
<proteinExistence type="inferred from homology"/>
<comment type="caution">
    <text evidence="7">The sequence shown here is derived from an EMBL/GenBank/DDBJ whole genome shotgun (WGS) entry which is preliminary data.</text>
</comment>
<dbReference type="InterPro" id="IPR017853">
    <property type="entry name" value="GH"/>
</dbReference>
<evidence type="ECO:0000259" key="6">
    <source>
        <dbReference type="Pfam" id="PF02838"/>
    </source>
</evidence>
<dbReference type="InterPro" id="IPR013320">
    <property type="entry name" value="ConA-like_dom_sf"/>
</dbReference>
<reference evidence="8" key="1">
    <citation type="journal article" date="2019" name="Int. J. Syst. Evol. Microbiol.">
        <title>The Global Catalogue of Microorganisms (GCM) 10K type strain sequencing project: providing services to taxonomists for standard genome sequencing and annotation.</title>
        <authorList>
            <consortium name="The Broad Institute Genomics Platform"/>
            <consortium name="The Broad Institute Genome Sequencing Center for Infectious Disease"/>
            <person name="Wu L."/>
            <person name="Ma J."/>
        </authorList>
    </citation>
    <scope>NUCLEOTIDE SEQUENCE [LARGE SCALE GENOMIC DNA]</scope>
    <source>
        <strain evidence="8">JCM 17338</strain>
    </source>
</reference>
<evidence type="ECO:0000256" key="1">
    <source>
        <dbReference type="ARBA" id="ARBA00006285"/>
    </source>
</evidence>
<dbReference type="PANTHER" id="PTHR43678:SF1">
    <property type="entry name" value="BETA-N-ACETYLHEXOSAMINIDASE"/>
    <property type="match status" value="1"/>
</dbReference>
<evidence type="ECO:0000259" key="5">
    <source>
        <dbReference type="Pfam" id="PF00728"/>
    </source>
</evidence>
<accession>A0ABP7NMP6</accession>